<proteinExistence type="predicted"/>
<sequence>MQHFKAIFSNFLLLFCQISNHFDHHKKLFTNNMIFVKFQFISYIITLYISFI</sequence>
<dbReference type="AlphaFoldDB" id="A0A1T5EW91"/>
<feature type="transmembrane region" description="Helical" evidence="1">
    <location>
        <begin position="34"/>
        <end position="51"/>
    </location>
</feature>
<evidence type="ECO:0000256" key="1">
    <source>
        <dbReference type="SAM" id="Phobius"/>
    </source>
</evidence>
<evidence type="ECO:0000313" key="3">
    <source>
        <dbReference type="Proteomes" id="UP000190852"/>
    </source>
</evidence>
<keyword evidence="1" id="KW-0472">Membrane</keyword>
<keyword evidence="1" id="KW-1133">Transmembrane helix</keyword>
<reference evidence="3" key="1">
    <citation type="submission" date="2017-02" db="EMBL/GenBank/DDBJ databases">
        <authorList>
            <person name="Varghese N."/>
            <person name="Submissions S."/>
        </authorList>
    </citation>
    <scope>NUCLEOTIDE SEQUENCE [LARGE SCALE GENOMIC DNA]</scope>
    <source>
        <strain evidence="3">DSM 24967</strain>
    </source>
</reference>
<accession>A0A1T5EW91</accession>
<protein>
    <submittedName>
        <fullName evidence="2">Uncharacterized protein</fullName>
    </submittedName>
</protein>
<dbReference type="EMBL" id="FUYQ01000032">
    <property type="protein sequence ID" value="SKB88166.1"/>
    <property type="molecule type" value="Genomic_DNA"/>
</dbReference>
<keyword evidence="1" id="KW-0812">Transmembrane</keyword>
<organism evidence="2 3">
    <name type="scientific">Parabacteroides chartae</name>
    <dbReference type="NCBI Taxonomy" id="1037355"/>
    <lineage>
        <taxon>Bacteria</taxon>
        <taxon>Pseudomonadati</taxon>
        <taxon>Bacteroidota</taxon>
        <taxon>Bacteroidia</taxon>
        <taxon>Bacteroidales</taxon>
        <taxon>Tannerellaceae</taxon>
        <taxon>Parabacteroides</taxon>
    </lineage>
</organism>
<name>A0A1T5EW91_9BACT</name>
<keyword evidence="3" id="KW-1185">Reference proteome</keyword>
<evidence type="ECO:0000313" key="2">
    <source>
        <dbReference type="EMBL" id="SKB88166.1"/>
    </source>
</evidence>
<gene>
    <name evidence="2" type="ORF">SAMN05660349_03185</name>
</gene>
<dbReference type="Proteomes" id="UP000190852">
    <property type="component" value="Unassembled WGS sequence"/>
</dbReference>